<accession>A0AAX6DU36</accession>
<dbReference type="Proteomes" id="UP001140949">
    <property type="component" value="Unassembled WGS sequence"/>
</dbReference>
<feature type="region of interest" description="Disordered" evidence="1">
    <location>
        <begin position="176"/>
        <end position="197"/>
    </location>
</feature>
<evidence type="ECO:0000313" key="4">
    <source>
        <dbReference type="Proteomes" id="UP001140949"/>
    </source>
</evidence>
<dbReference type="InterPro" id="IPR019557">
    <property type="entry name" value="AminoTfrase-like_pln_mobile"/>
</dbReference>
<name>A0AAX6DU36_IRIPA</name>
<sequence length="197" mass="22693">MRDSYPRDNVTFYHGCIRAFDCVEPYHPDRVLRQFGLLQKIPDFPLIPSIVRRRNTGHKYNLTCDVLGGYFRFWSSHVLSTEARGRAVNPAWECSDDYMHWYRTFSHPIIQDPENISTAVGTTSTQAGPQPWEMIENALGYLEPVYQQWVENENGLDTSILVPTLVDAYRALNIAPEEPPESSKGASTSRSRRRRRS</sequence>
<reference evidence="3" key="2">
    <citation type="submission" date="2023-04" db="EMBL/GenBank/DDBJ databases">
        <authorList>
            <person name="Bruccoleri R.E."/>
            <person name="Oakeley E.J."/>
            <person name="Faust A.-M."/>
            <person name="Dessus-Babus S."/>
            <person name="Altorfer M."/>
            <person name="Burckhardt D."/>
            <person name="Oertli M."/>
            <person name="Naumann U."/>
            <person name="Petersen F."/>
            <person name="Wong J."/>
        </authorList>
    </citation>
    <scope>NUCLEOTIDE SEQUENCE</scope>
    <source>
        <strain evidence="3">GSM-AAB239-AS_SAM_17_03QT</strain>
        <tissue evidence="3">Leaf</tissue>
    </source>
</reference>
<dbReference type="InterPro" id="IPR044824">
    <property type="entry name" value="MAIN-like"/>
</dbReference>
<dbReference type="Pfam" id="PF10536">
    <property type="entry name" value="PMD"/>
    <property type="match status" value="1"/>
</dbReference>
<protein>
    <submittedName>
        <fullName evidence="3">Serine/threonine-protein phosphatase 7 long form-like protein</fullName>
    </submittedName>
</protein>
<dbReference type="GO" id="GO:0010073">
    <property type="term" value="P:meristem maintenance"/>
    <property type="evidence" value="ECO:0007669"/>
    <property type="project" value="InterPro"/>
</dbReference>
<evidence type="ECO:0000313" key="3">
    <source>
        <dbReference type="EMBL" id="KAJ6795274.1"/>
    </source>
</evidence>
<dbReference type="EMBL" id="JANAVB010041913">
    <property type="protein sequence ID" value="KAJ6795274.1"/>
    <property type="molecule type" value="Genomic_DNA"/>
</dbReference>
<reference evidence="3" key="1">
    <citation type="journal article" date="2023" name="GigaByte">
        <title>Genome assembly of the bearded iris, Iris pallida Lam.</title>
        <authorList>
            <person name="Bruccoleri R.E."/>
            <person name="Oakeley E.J."/>
            <person name="Faust A.M.E."/>
            <person name="Altorfer M."/>
            <person name="Dessus-Babus S."/>
            <person name="Burckhardt D."/>
            <person name="Oertli M."/>
            <person name="Naumann U."/>
            <person name="Petersen F."/>
            <person name="Wong J."/>
        </authorList>
    </citation>
    <scope>NUCLEOTIDE SEQUENCE</scope>
    <source>
        <strain evidence="3">GSM-AAB239-AS_SAM_17_03QT</strain>
    </source>
</reference>
<organism evidence="3 4">
    <name type="scientific">Iris pallida</name>
    <name type="common">Sweet iris</name>
    <dbReference type="NCBI Taxonomy" id="29817"/>
    <lineage>
        <taxon>Eukaryota</taxon>
        <taxon>Viridiplantae</taxon>
        <taxon>Streptophyta</taxon>
        <taxon>Embryophyta</taxon>
        <taxon>Tracheophyta</taxon>
        <taxon>Spermatophyta</taxon>
        <taxon>Magnoliopsida</taxon>
        <taxon>Liliopsida</taxon>
        <taxon>Asparagales</taxon>
        <taxon>Iridaceae</taxon>
        <taxon>Iridoideae</taxon>
        <taxon>Irideae</taxon>
        <taxon>Iris</taxon>
    </lineage>
</organism>
<proteinExistence type="predicted"/>
<comment type="caution">
    <text evidence="3">The sequence shown here is derived from an EMBL/GenBank/DDBJ whole genome shotgun (WGS) entry which is preliminary data.</text>
</comment>
<gene>
    <name evidence="3" type="ORF">M6B38_229160</name>
</gene>
<evidence type="ECO:0000256" key="1">
    <source>
        <dbReference type="SAM" id="MobiDB-lite"/>
    </source>
</evidence>
<dbReference type="PANTHER" id="PTHR46033:SF8">
    <property type="entry name" value="PROTEIN MAINTENANCE OF MERISTEMS-LIKE"/>
    <property type="match status" value="1"/>
</dbReference>
<dbReference type="PANTHER" id="PTHR46033">
    <property type="entry name" value="PROTEIN MAIN-LIKE 2"/>
    <property type="match status" value="1"/>
</dbReference>
<feature type="domain" description="Aminotransferase-like plant mobile" evidence="2">
    <location>
        <begin position="19"/>
        <end position="103"/>
    </location>
</feature>
<evidence type="ECO:0000259" key="2">
    <source>
        <dbReference type="Pfam" id="PF10536"/>
    </source>
</evidence>
<keyword evidence="4" id="KW-1185">Reference proteome</keyword>
<dbReference type="AlphaFoldDB" id="A0AAX6DU36"/>